<keyword evidence="2" id="KW-1185">Reference proteome</keyword>
<proteinExistence type="predicted"/>
<dbReference type="Proteomes" id="UP000663722">
    <property type="component" value="Chromosome"/>
</dbReference>
<gene>
    <name evidence="1" type="ORF">dnm_000920</name>
</gene>
<name>A0A975BF95_9BACT</name>
<organism evidence="1 2">
    <name type="scientific">Desulfonema magnum</name>
    <dbReference type="NCBI Taxonomy" id="45655"/>
    <lineage>
        <taxon>Bacteria</taxon>
        <taxon>Pseudomonadati</taxon>
        <taxon>Thermodesulfobacteriota</taxon>
        <taxon>Desulfobacteria</taxon>
        <taxon>Desulfobacterales</taxon>
        <taxon>Desulfococcaceae</taxon>
        <taxon>Desulfonema</taxon>
    </lineage>
</organism>
<dbReference type="AlphaFoldDB" id="A0A975BF95"/>
<reference evidence="1" key="1">
    <citation type="journal article" date="2021" name="Microb. Physiol.">
        <title>Proteogenomic Insights into the Physiology of Marine, Sulfate-Reducing, Filamentous Desulfonema limicola and Desulfonema magnum.</title>
        <authorList>
            <person name="Schnaars V."/>
            <person name="Wohlbrand L."/>
            <person name="Scheve S."/>
            <person name="Hinrichs C."/>
            <person name="Reinhardt R."/>
            <person name="Rabus R."/>
        </authorList>
    </citation>
    <scope>NUCLEOTIDE SEQUENCE</scope>
    <source>
        <strain evidence="1">4be13</strain>
    </source>
</reference>
<evidence type="ECO:0000313" key="2">
    <source>
        <dbReference type="Proteomes" id="UP000663722"/>
    </source>
</evidence>
<dbReference type="KEGG" id="dmm:dnm_000920"/>
<evidence type="ECO:0000313" key="1">
    <source>
        <dbReference type="EMBL" id="QTA84099.1"/>
    </source>
</evidence>
<sequence>MYRRDEKKSKKCYFMGFSHYATENFFVIKKEITTDCYYHNFLSFSSIMKKI</sequence>
<accession>A0A975BF95</accession>
<protein>
    <submittedName>
        <fullName evidence="1">Uncharacterized protein</fullName>
    </submittedName>
</protein>
<dbReference type="EMBL" id="CP061800">
    <property type="protein sequence ID" value="QTA84099.1"/>
    <property type="molecule type" value="Genomic_DNA"/>
</dbReference>